<dbReference type="SMART" id="SM00421">
    <property type="entry name" value="HTH_LUXR"/>
    <property type="match status" value="1"/>
</dbReference>
<evidence type="ECO:0000256" key="3">
    <source>
        <dbReference type="ARBA" id="ARBA00023163"/>
    </source>
</evidence>
<keyword evidence="4" id="KW-0812">Transmembrane</keyword>
<gene>
    <name evidence="6" type="ORF">KTQ36_10025</name>
</gene>
<evidence type="ECO:0000256" key="1">
    <source>
        <dbReference type="ARBA" id="ARBA00023015"/>
    </source>
</evidence>
<evidence type="ECO:0000259" key="5">
    <source>
        <dbReference type="PROSITE" id="PS50043"/>
    </source>
</evidence>
<dbReference type="PROSITE" id="PS50043">
    <property type="entry name" value="HTH_LUXR_2"/>
    <property type="match status" value="1"/>
</dbReference>
<sequence>MTRTILVYAGLLALAAFVLQWLDARMMMRSLSGDLVTALVALGFAALGLWTGIALMQRRQAGPERNEAAIRSLGLSTREVEVLEQLVAGGSNKEIARALAISPNTVKTHLAHLYEKLGVDRRAAAVAEARRLSLVGTGRTGDFGQITHVGDS</sequence>
<accession>A0ABS6V8Z1</accession>
<dbReference type="Pfam" id="PF00196">
    <property type="entry name" value="GerE"/>
    <property type="match status" value="1"/>
</dbReference>
<reference evidence="6 7" key="1">
    <citation type="submission" date="2021-07" db="EMBL/GenBank/DDBJ databases">
        <title>The draft genome sequence of Sphingomicrobium sp. B8.</title>
        <authorList>
            <person name="Mu L."/>
        </authorList>
    </citation>
    <scope>NUCLEOTIDE SEQUENCE [LARGE SCALE GENOMIC DNA]</scope>
    <source>
        <strain evidence="6 7">B8</strain>
    </source>
</reference>
<organism evidence="6 7">
    <name type="scientific">Sphingomicrobium clamense</name>
    <dbReference type="NCBI Taxonomy" id="2851013"/>
    <lineage>
        <taxon>Bacteria</taxon>
        <taxon>Pseudomonadati</taxon>
        <taxon>Pseudomonadota</taxon>
        <taxon>Alphaproteobacteria</taxon>
        <taxon>Sphingomonadales</taxon>
        <taxon>Sphingomonadaceae</taxon>
        <taxon>Sphingomicrobium</taxon>
    </lineage>
</organism>
<dbReference type="Proteomes" id="UP000698028">
    <property type="component" value="Unassembled WGS sequence"/>
</dbReference>
<dbReference type="CDD" id="cd06170">
    <property type="entry name" value="LuxR_C_like"/>
    <property type="match status" value="1"/>
</dbReference>
<dbReference type="PANTHER" id="PTHR44688:SF16">
    <property type="entry name" value="DNA-BINDING TRANSCRIPTIONAL ACTIVATOR DEVR_DOSR"/>
    <property type="match status" value="1"/>
</dbReference>
<name>A0ABS6V8Z1_9SPHN</name>
<feature type="transmembrane region" description="Helical" evidence="4">
    <location>
        <begin position="36"/>
        <end position="56"/>
    </location>
</feature>
<evidence type="ECO:0000256" key="4">
    <source>
        <dbReference type="SAM" id="Phobius"/>
    </source>
</evidence>
<evidence type="ECO:0000313" key="6">
    <source>
        <dbReference type="EMBL" id="MBW0145627.1"/>
    </source>
</evidence>
<dbReference type="EMBL" id="JAHVAH010000001">
    <property type="protein sequence ID" value="MBW0145627.1"/>
    <property type="molecule type" value="Genomic_DNA"/>
</dbReference>
<dbReference type="PROSITE" id="PS00622">
    <property type="entry name" value="HTH_LUXR_1"/>
    <property type="match status" value="1"/>
</dbReference>
<comment type="caution">
    <text evidence="6">The sequence shown here is derived from an EMBL/GenBank/DDBJ whole genome shotgun (WGS) entry which is preliminary data.</text>
</comment>
<keyword evidence="7" id="KW-1185">Reference proteome</keyword>
<feature type="domain" description="HTH luxR-type" evidence="5">
    <location>
        <begin position="68"/>
        <end position="133"/>
    </location>
</feature>
<dbReference type="RefSeq" id="WP_218633521.1">
    <property type="nucleotide sequence ID" value="NZ_JAHVAH010000001.1"/>
</dbReference>
<evidence type="ECO:0000313" key="7">
    <source>
        <dbReference type="Proteomes" id="UP000698028"/>
    </source>
</evidence>
<proteinExistence type="predicted"/>
<dbReference type="PANTHER" id="PTHR44688">
    <property type="entry name" value="DNA-BINDING TRANSCRIPTIONAL ACTIVATOR DEVR_DOSR"/>
    <property type="match status" value="1"/>
</dbReference>
<keyword evidence="3" id="KW-0804">Transcription</keyword>
<keyword evidence="2" id="KW-0238">DNA-binding</keyword>
<dbReference type="InterPro" id="IPR000792">
    <property type="entry name" value="Tscrpt_reg_LuxR_C"/>
</dbReference>
<protein>
    <submittedName>
        <fullName evidence="6">LuxR C-terminal-related transcriptional regulator</fullName>
    </submittedName>
</protein>
<keyword evidence="4" id="KW-1133">Transmembrane helix</keyword>
<evidence type="ECO:0000256" key="2">
    <source>
        <dbReference type="ARBA" id="ARBA00023125"/>
    </source>
</evidence>
<keyword evidence="1" id="KW-0805">Transcription regulation</keyword>
<keyword evidence="4" id="KW-0472">Membrane</keyword>